<dbReference type="SUPFAM" id="SSF55729">
    <property type="entry name" value="Acyl-CoA N-acyltransferases (Nat)"/>
    <property type="match status" value="1"/>
</dbReference>
<name>A0A1P8UZ72_9RHOB</name>
<reference evidence="1 2" key="1">
    <citation type="submission" date="2016-04" db="EMBL/GenBank/DDBJ databases">
        <title>Deep-sea bacteria in the southern Pacific.</title>
        <authorList>
            <person name="Tang K."/>
        </authorList>
    </citation>
    <scope>NUCLEOTIDE SEQUENCE [LARGE SCALE GENOMIC DNA]</scope>
    <source>
        <strain evidence="1 2">JLT2014</strain>
    </source>
</reference>
<protein>
    <recommendedName>
        <fullName evidence="3">GNAT family N-acetyltransferase</fullName>
    </recommendedName>
</protein>
<keyword evidence="2" id="KW-1185">Reference proteome</keyword>
<evidence type="ECO:0000313" key="2">
    <source>
        <dbReference type="Proteomes" id="UP000187059"/>
    </source>
</evidence>
<dbReference type="InterPro" id="IPR016181">
    <property type="entry name" value="Acyl_CoA_acyltransferase"/>
</dbReference>
<accession>A0A1P8UZ72</accession>
<dbReference type="KEGG" id="paby:Ga0080574_TMP4346"/>
<evidence type="ECO:0008006" key="3">
    <source>
        <dbReference type="Google" id="ProtNLM"/>
    </source>
</evidence>
<gene>
    <name evidence="1" type="ORF">Ga0080574_TMP4346</name>
</gene>
<sequence>MSRSEIAFARLTDIAPGHINAHMSDPRLAEHMPLLGRTPWTDDSCASFVQAKEAYWMRDGLGHWAILHGGEYVGWGGFQREGTEWDYGLVLRPERFGLGARITRKALDFARADPRIPYVTFLLPPSRRHLGGLARLGATPLGEIAYDGETFLKFRLDTA</sequence>
<dbReference type="EMBL" id="CP015093">
    <property type="protein sequence ID" value="APZ54680.1"/>
    <property type="molecule type" value="Genomic_DNA"/>
</dbReference>
<dbReference type="RefSeq" id="WP_076704578.1">
    <property type="nucleotide sequence ID" value="NZ_CP015093.1"/>
</dbReference>
<evidence type="ECO:0000313" key="1">
    <source>
        <dbReference type="EMBL" id="APZ54680.1"/>
    </source>
</evidence>
<proteinExistence type="predicted"/>
<dbReference type="AlphaFoldDB" id="A0A1P8UZ72"/>
<organism evidence="1 2">
    <name type="scientific">Salipiger abyssi</name>
    <dbReference type="NCBI Taxonomy" id="1250539"/>
    <lineage>
        <taxon>Bacteria</taxon>
        <taxon>Pseudomonadati</taxon>
        <taxon>Pseudomonadota</taxon>
        <taxon>Alphaproteobacteria</taxon>
        <taxon>Rhodobacterales</taxon>
        <taxon>Roseobacteraceae</taxon>
        <taxon>Salipiger</taxon>
    </lineage>
</organism>
<dbReference type="Gene3D" id="3.40.630.30">
    <property type="match status" value="1"/>
</dbReference>
<dbReference type="OrthoDB" id="7960624at2"/>
<dbReference type="STRING" id="1250539.Ga0080574_TMP4346"/>
<dbReference type="Proteomes" id="UP000187059">
    <property type="component" value="Chromosome"/>
</dbReference>